<proteinExistence type="predicted"/>
<evidence type="ECO:0000313" key="2">
    <source>
        <dbReference type="Proteomes" id="UP000319576"/>
    </source>
</evidence>
<sequence length="324" mass="36330">MVRPSRPVTALFMLLGNLAVLWVAATPPIPHPYLPAEVAPSERPELAVLQRFSERDLRGIRERGLRPLLVALRTLDPERLIVLLAEQRRLGYDMTLTDFEVEVLPTPRYVWPSGPSGGWVVFERPYTSGGHPGSTELRLTRLDARGGVQARGWFTTGWRRYLESARLETVAGIPDPVVVVRTAEDGGGEPERQWYAKVDDRYDLVRLEQEDGAAVGNGYWLNHGRCGPPPPHQSADDWEADLTSTDRARVLRALVWLGGHHLLPLQPGQQQRNDMEDARDAELARAVRARTGVVARLRELAASGEAWEREGARLALSPKDVRWF</sequence>
<dbReference type="KEGG" id="uli:ETAA1_25020"/>
<evidence type="ECO:0000313" key="1">
    <source>
        <dbReference type="EMBL" id="QDU20547.1"/>
    </source>
</evidence>
<dbReference type="Proteomes" id="UP000319576">
    <property type="component" value="Chromosome"/>
</dbReference>
<gene>
    <name evidence="1" type="ORF">ETAA1_25020</name>
</gene>
<dbReference type="AlphaFoldDB" id="A0A517XSR9"/>
<dbReference type="EMBL" id="CP036273">
    <property type="protein sequence ID" value="QDU20547.1"/>
    <property type="molecule type" value="Genomic_DNA"/>
</dbReference>
<reference evidence="1 2" key="1">
    <citation type="submission" date="2019-02" db="EMBL/GenBank/DDBJ databases">
        <title>Deep-cultivation of Planctomycetes and their phenomic and genomic characterization uncovers novel biology.</title>
        <authorList>
            <person name="Wiegand S."/>
            <person name="Jogler M."/>
            <person name="Boedeker C."/>
            <person name="Pinto D."/>
            <person name="Vollmers J."/>
            <person name="Rivas-Marin E."/>
            <person name="Kohn T."/>
            <person name="Peeters S.H."/>
            <person name="Heuer A."/>
            <person name="Rast P."/>
            <person name="Oberbeckmann S."/>
            <person name="Bunk B."/>
            <person name="Jeske O."/>
            <person name="Meyerdierks A."/>
            <person name="Storesund J.E."/>
            <person name="Kallscheuer N."/>
            <person name="Luecker S."/>
            <person name="Lage O.M."/>
            <person name="Pohl T."/>
            <person name="Merkel B.J."/>
            <person name="Hornburger P."/>
            <person name="Mueller R.-W."/>
            <person name="Bruemmer F."/>
            <person name="Labrenz M."/>
            <person name="Spormann A.M."/>
            <person name="Op den Camp H."/>
            <person name="Overmann J."/>
            <person name="Amann R."/>
            <person name="Jetten M.S.M."/>
            <person name="Mascher T."/>
            <person name="Medema M.H."/>
            <person name="Devos D.P."/>
            <person name="Kaster A.-K."/>
            <person name="Ovreas L."/>
            <person name="Rohde M."/>
            <person name="Galperin M.Y."/>
            <person name="Jogler C."/>
        </authorList>
    </citation>
    <scope>NUCLEOTIDE SEQUENCE [LARGE SCALE GENOMIC DNA]</scope>
    <source>
        <strain evidence="1 2">ETA_A1</strain>
    </source>
</reference>
<protein>
    <submittedName>
        <fullName evidence="1">Uncharacterized protein</fullName>
    </submittedName>
</protein>
<organism evidence="1 2">
    <name type="scientific">Urbifossiella limnaea</name>
    <dbReference type="NCBI Taxonomy" id="2528023"/>
    <lineage>
        <taxon>Bacteria</taxon>
        <taxon>Pseudomonadati</taxon>
        <taxon>Planctomycetota</taxon>
        <taxon>Planctomycetia</taxon>
        <taxon>Gemmatales</taxon>
        <taxon>Gemmataceae</taxon>
        <taxon>Urbifossiella</taxon>
    </lineage>
</organism>
<accession>A0A517XSR9</accession>
<keyword evidence="2" id="KW-1185">Reference proteome</keyword>
<name>A0A517XSR9_9BACT</name>